<gene>
    <name evidence="2" type="ORF">ACFFVB_12780</name>
</gene>
<evidence type="ECO:0000313" key="3">
    <source>
        <dbReference type="Proteomes" id="UP001589605"/>
    </source>
</evidence>
<keyword evidence="3" id="KW-1185">Reference proteome</keyword>
<proteinExistence type="predicted"/>
<evidence type="ECO:0008006" key="4">
    <source>
        <dbReference type="Google" id="ProtNLM"/>
    </source>
</evidence>
<dbReference type="PROSITE" id="PS51257">
    <property type="entry name" value="PROKAR_LIPOPROTEIN"/>
    <property type="match status" value="1"/>
</dbReference>
<comment type="caution">
    <text evidence="2">The sequence shown here is derived from an EMBL/GenBank/DDBJ whole genome shotgun (WGS) entry which is preliminary data.</text>
</comment>
<organism evidence="2 3">
    <name type="scientific">Formosa undariae</name>
    <dbReference type="NCBI Taxonomy" id="1325436"/>
    <lineage>
        <taxon>Bacteria</taxon>
        <taxon>Pseudomonadati</taxon>
        <taxon>Bacteroidota</taxon>
        <taxon>Flavobacteriia</taxon>
        <taxon>Flavobacteriales</taxon>
        <taxon>Flavobacteriaceae</taxon>
        <taxon>Formosa</taxon>
    </lineage>
</organism>
<dbReference type="Proteomes" id="UP001589605">
    <property type="component" value="Unassembled WGS sequence"/>
</dbReference>
<dbReference type="EMBL" id="JBHMEZ010000012">
    <property type="protein sequence ID" value="MFB9053954.1"/>
    <property type="molecule type" value="Genomic_DNA"/>
</dbReference>
<name>A0ABV5F3F4_9FLAO</name>
<reference evidence="2 3" key="1">
    <citation type="submission" date="2024-09" db="EMBL/GenBank/DDBJ databases">
        <authorList>
            <person name="Sun Q."/>
            <person name="Mori K."/>
        </authorList>
    </citation>
    <scope>NUCLEOTIDE SEQUENCE [LARGE SCALE GENOMIC DNA]</scope>
    <source>
        <strain evidence="2 3">CECT 8286</strain>
    </source>
</reference>
<dbReference type="RefSeq" id="WP_382383314.1">
    <property type="nucleotide sequence ID" value="NZ_JBHMEZ010000012.1"/>
</dbReference>
<evidence type="ECO:0000313" key="2">
    <source>
        <dbReference type="EMBL" id="MFB9053954.1"/>
    </source>
</evidence>
<feature type="signal peptide" evidence="1">
    <location>
        <begin position="1"/>
        <end position="19"/>
    </location>
</feature>
<protein>
    <recommendedName>
        <fullName evidence="4">Lipocalin-like domain-containing protein</fullName>
    </recommendedName>
</protein>
<feature type="chain" id="PRO_5046397528" description="Lipocalin-like domain-containing protein" evidence="1">
    <location>
        <begin position="20"/>
        <end position="161"/>
    </location>
</feature>
<evidence type="ECO:0000256" key="1">
    <source>
        <dbReference type="SAM" id="SignalP"/>
    </source>
</evidence>
<accession>A0ABV5F3F4</accession>
<sequence length="161" mass="18043">MSTLKTVIALIFLSIMATGCSTDDDSTTGSYYTLDDLEILHNNSSKTWRLEAYYRNYDTNLSEQNDCLVDDTYTFKTAGEIEVVSGTESCYYGGEEIAEAQYTFYEEEGSVYVTMIRGKITEDIASSTSFSLQLTDLRTNRMVFSVSNSIDNSKALVFVTD</sequence>
<keyword evidence="1" id="KW-0732">Signal</keyword>